<dbReference type="Proteomes" id="UP000007524">
    <property type="component" value="Segment"/>
</dbReference>
<keyword evidence="2" id="KW-1185">Reference proteome</keyword>
<gene>
    <name evidence="1" type="ORF">RaK2_00207</name>
</gene>
<sequence length="277" mass="32018">MSLELKLKKLLLKYVQELPRLHRREFNSGLKKYPYIMFYPEIEEKPDGKVHALLQIGFSNSTHKIEKGDVQEAFAFLETGNYNNDNIFYIYSPLAYIFDEALYIKTSDIEEVHISKAPVELAINANALRKADSYAFFYALTDFFSIQSIPYGMSEDVEKIISDIPELDIEVIFEDVHTLNNSKRKHGKITERVKFNNECIGFFSLSGLDVLSVKTVVLDEKKWSEMMNFVMEKVNLESLLDKPYTVLEPDVDCDVYFSVPGVTGFYYDQSKLSKDLK</sequence>
<name>H6X414_9CAUD</name>
<proteinExistence type="predicted"/>
<dbReference type="RefSeq" id="YP_007007362.1">
    <property type="nucleotide sequence ID" value="NC_019526.1"/>
</dbReference>
<dbReference type="OrthoDB" id="35573at10239"/>
<evidence type="ECO:0000313" key="1">
    <source>
        <dbReference type="EMBL" id="AFA44480.1"/>
    </source>
</evidence>
<protein>
    <submittedName>
        <fullName evidence="1">Uncharacterized protein</fullName>
    </submittedName>
</protein>
<accession>H6X414</accession>
<organism evidence="1 2">
    <name type="scientific">Klebsiella phage vB_KleM_RaK2</name>
    <dbReference type="NCBI Taxonomy" id="1147094"/>
    <lineage>
        <taxon>Viruses</taxon>
        <taxon>Duplodnaviria</taxon>
        <taxon>Heunggongvirae</taxon>
        <taxon>Uroviricota</taxon>
        <taxon>Caudoviricetes</taxon>
        <taxon>Alcyoneusvirus</taxon>
        <taxon>Alcyoneusvirus RaK2</taxon>
    </lineage>
</organism>
<dbReference type="EMBL" id="JQ513383">
    <property type="protein sequence ID" value="AFA44480.1"/>
    <property type="molecule type" value="Genomic_DNA"/>
</dbReference>
<evidence type="ECO:0000313" key="2">
    <source>
        <dbReference type="Proteomes" id="UP000007524"/>
    </source>
</evidence>
<dbReference type="KEGG" id="vg:14012795"/>
<dbReference type="GeneID" id="14012795"/>
<reference evidence="1 2" key="1">
    <citation type="journal article" date="2012" name="J. Virol.">
        <title>Genome of Klebsiella sp.-Infecting Bacteriophage vB_KleM_RaK2.</title>
        <authorList>
            <person name="Simoliunas E."/>
            <person name="Kaliniene L."/>
            <person name="Truncaite L."/>
            <person name="Klausa V."/>
            <person name="Zajanckauskaite A."/>
            <person name="Meskys R."/>
        </authorList>
    </citation>
    <scope>NUCLEOTIDE SEQUENCE [LARGE SCALE GENOMIC DNA]</scope>
</reference>